<feature type="transmembrane region" description="Helical" evidence="5">
    <location>
        <begin position="83"/>
        <end position="101"/>
    </location>
</feature>
<dbReference type="Pfam" id="PF07291">
    <property type="entry name" value="MauE"/>
    <property type="match status" value="1"/>
</dbReference>
<gene>
    <name evidence="7" type="ORF">ENR23_02875</name>
</gene>
<evidence type="ECO:0000256" key="1">
    <source>
        <dbReference type="ARBA" id="ARBA00004141"/>
    </source>
</evidence>
<evidence type="ECO:0000256" key="4">
    <source>
        <dbReference type="ARBA" id="ARBA00023136"/>
    </source>
</evidence>
<keyword evidence="3 5" id="KW-1133">Transmembrane helix</keyword>
<keyword evidence="4 5" id="KW-0472">Membrane</keyword>
<dbReference type="AlphaFoldDB" id="A0A832I2D3"/>
<accession>A0A832I2D3</accession>
<reference evidence="7" key="1">
    <citation type="journal article" date="2020" name="mSystems">
        <title>Genome- and Community-Level Interaction Insights into Carbon Utilization and Element Cycling Functions of Hydrothermarchaeota in Hydrothermal Sediment.</title>
        <authorList>
            <person name="Zhou Z."/>
            <person name="Liu Y."/>
            <person name="Xu W."/>
            <person name="Pan J."/>
            <person name="Luo Z.H."/>
            <person name="Li M."/>
        </authorList>
    </citation>
    <scope>NUCLEOTIDE SEQUENCE [LARGE SCALE GENOMIC DNA]</scope>
    <source>
        <strain evidence="7">SpSt-381</strain>
    </source>
</reference>
<feature type="transmembrane region" description="Helical" evidence="5">
    <location>
        <begin position="55"/>
        <end position="76"/>
    </location>
</feature>
<name>A0A832I2D3_UNCEI</name>
<keyword evidence="2 5" id="KW-0812">Transmembrane</keyword>
<sequence length="143" mass="15115">MGAALAFLRRPEVVRLARIAIGLVFIAAALGKIGDLPAFVVQLHNYRMVPVWSEHLLAITMPWIELVAGLALVLGVRARAGAVIVLALMAVFTVAVGSAWARGLDFECGCFGKASASTIGARKFFENVGFTLLAAVAALRPAR</sequence>
<dbReference type="GO" id="GO:0016020">
    <property type="term" value="C:membrane"/>
    <property type="evidence" value="ECO:0007669"/>
    <property type="project" value="UniProtKB-SubCell"/>
</dbReference>
<organism evidence="7">
    <name type="scientific">Eiseniibacteriota bacterium</name>
    <dbReference type="NCBI Taxonomy" id="2212470"/>
    <lineage>
        <taxon>Bacteria</taxon>
        <taxon>Candidatus Eiseniibacteriota</taxon>
    </lineage>
</organism>
<evidence type="ECO:0000313" key="7">
    <source>
        <dbReference type="EMBL" id="HGZ42364.1"/>
    </source>
</evidence>
<dbReference type="GO" id="GO:0030416">
    <property type="term" value="P:methylamine metabolic process"/>
    <property type="evidence" value="ECO:0007669"/>
    <property type="project" value="InterPro"/>
</dbReference>
<evidence type="ECO:0000256" key="2">
    <source>
        <dbReference type="ARBA" id="ARBA00022692"/>
    </source>
</evidence>
<feature type="transmembrane region" description="Helical" evidence="5">
    <location>
        <begin position="20"/>
        <end position="43"/>
    </location>
</feature>
<dbReference type="UniPathway" id="UPA00895"/>
<proteinExistence type="predicted"/>
<feature type="domain" description="Methylamine utilisation protein MauE" evidence="6">
    <location>
        <begin position="13"/>
        <end position="139"/>
    </location>
</feature>
<dbReference type="InterPro" id="IPR009908">
    <property type="entry name" value="Methylamine_util_MauE"/>
</dbReference>
<comment type="subcellular location">
    <subcellularLocation>
        <location evidence="1">Membrane</location>
        <topology evidence="1">Multi-pass membrane protein</topology>
    </subcellularLocation>
</comment>
<evidence type="ECO:0000256" key="5">
    <source>
        <dbReference type="SAM" id="Phobius"/>
    </source>
</evidence>
<protein>
    <submittedName>
        <fullName evidence="7">DoxX family membrane protein</fullName>
    </submittedName>
</protein>
<dbReference type="EMBL" id="DSQF01000004">
    <property type="protein sequence ID" value="HGZ42364.1"/>
    <property type="molecule type" value="Genomic_DNA"/>
</dbReference>
<evidence type="ECO:0000256" key="3">
    <source>
        <dbReference type="ARBA" id="ARBA00022989"/>
    </source>
</evidence>
<evidence type="ECO:0000259" key="6">
    <source>
        <dbReference type="Pfam" id="PF07291"/>
    </source>
</evidence>
<comment type="caution">
    <text evidence="7">The sequence shown here is derived from an EMBL/GenBank/DDBJ whole genome shotgun (WGS) entry which is preliminary data.</text>
</comment>